<name>A0ACC0ADH6_CATRO</name>
<proteinExistence type="predicted"/>
<sequence length="125" mass="13972">MRFTEVLQKSERCNSGGGTLRSFADRSKAAQGWNQALLVINQGSGMMLCHRLSLLTTVSSIILQVIVFLQMERFPVGHYNKLQSKKYGPYSIVKKINNNAYVVSLVDILGISKTFNVGIYQKTRG</sequence>
<dbReference type="Proteomes" id="UP001060085">
    <property type="component" value="Linkage Group LG06"/>
</dbReference>
<reference evidence="2" key="1">
    <citation type="journal article" date="2023" name="Nat. Plants">
        <title>Single-cell RNA sequencing provides a high-resolution roadmap for understanding the multicellular compartmentation of specialized metabolism.</title>
        <authorList>
            <person name="Sun S."/>
            <person name="Shen X."/>
            <person name="Li Y."/>
            <person name="Li Y."/>
            <person name="Wang S."/>
            <person name="Li R."/>
            <person name="Zhang H."/>
            <person name="Shen G."/>
            <person name="Guo B."/>
            <person name="Wei J."/>
            <person name="Xu J."/>
            <person name="St-Pierre B."/>
            <person name="Chen S."/>
            <person name="Sun C."/>
        </authorList>
    </citation>
    <scope>NUCLEOTIDE SEQUENCE [LARGE SCALE GENOMIC DNA]</scope>
</reference>
<evidence type="ECO:0000313" key="2">
    <source>
        <dbReference type="Proteomes" id="UP001060085"/>
    </source>
</evidence>
<organism evidence="1 2">
    <name type="scientific">Catharanthus roseus</name>
    <name type="common">Madagascar periwinkle</name>
    <name type="synonym">Vinca rosea</name>
    <dbReference type="NCBI Taxonomy" id="4058"/>
    <lineage>
        <taxon>Eukaryota</taxon>
        <taxon>Viridiplantae</taxon>
        <taxon>Streptophyta</taxon>
        <taxon>Embryophyta</taxon>
        <taxon>Tracheophyta</taxon>
        <taxon>Spermatophyta</taxon>
        <taxon>Magnoliopsida</taxon>
        <taxon>eudicotyledons</taxon>
        <taxon>Gunneridae</taxon>
        <taxon>Pentapetalae</taxon>
        <taxon>asterids</taxon>
        <taxon>lamiids</taxon>
        <taxon>Gentianales</taxon>
        <taxon>Apocynaceae</taxon>
        <taxon>Rauvolfioideae</taxon>
        <taxon>Vinceae</taxon>
        <taxon>Catharanthinae</taxon>
        <taxon>Catharanthus</taxon>
    </lineage>
</organism>
<dbReference type="EMBL" id="CM044706">
    <property type="protein sequence ID" value="KAI5658037.1"/>
    <property type="molecule type" value="Genomic_DNA"/>
</dbReference>
<keyword evidence="2" id="KW-1185">Reference proteome</keyword>
<gene>
    <name evidence="1" type="ORF">M9H77_26830</name>
</gene>
<protein>
    <submittedName>
        <fullName evidence="1">Uncharacterized protein</fullName>
    </submittedName>
</protein>
<evidence type="ECO:0000313" key="1">
    <source>
        <dbReference type="EMBL" id="KAI5658037.1"/>
    </source>
</evidence>
<comment type="caution">
    <text evidence="1">The sequence shown here is derived from an EMBL/GenBank/DDBJ whole genome shotgun (WGS) entry which is preliminary data.</text>
</comment>
<accession>A0ACC0ADH6</accession>